<evidence type="ECO:0000313" key="6">
    <source>
        <dbReference type="EMBL" id="KAF7489548.1"/>
    </source>
</evidence>
<dbReference type="PANTHER" id="PTHR12400:SF21">
    <property type="entry name" value="KINASE"/>
    <property type="match status" value="1"/>
</dbReference>
<dbReference type="GO" id="GO:0000828">
    <property type="term" value="F:inositol hexakisphosphate kinase activity"/>
    <property type="evidence" value="ECO:0007669"/>
    <property type="project" value="TreeGrafter"/>
</dbReference>
<dbReference type="InterPro" id="IPR005522">
    <property type="entry name" value="IPK"/>
</dbReference>
<evidence type="ECO:0000256" key="4">
    <source>
        <dbReference type="RuleBase" id="RU363090"/>
    </source>
</evidence>
<evidence type="ECO:0000256" key="2">
    <source>
        <dbReference type="ARBA" id="ARBA00022679"/>
    </source>
</evidence>
<dbReference type="Pfam" id="PF03770">
    <property type="entry name" value="IPK"/>
    <property type="match status" value="1"/>
</dbReference>
<keyword evidence="2 4" id="KW-0808">Transferase</keyword>
<proteinExistence type="inferred from homology"/>
<reference evidence="6" key="2">
    <citation type="submission" date="2020-01" db="EMBL/GenBank/DDBJ databases">
        <authorList>
            <person name="Korhonen P.K.K."/>
            <person name="Guangxu M.G."/>
            <person name="Wang T.W."/>
            <person name="Stroehlein A.J.S."/>
            <person name="Young N.D."/>
            <person name="Ang C.-S.A."/>
            <person name="Fernando D.W.F."/>
            <person name="Lu H.L."/>
            <person name="Taylor S.T."/>
            <person name="Ehtesham M.E.M."/>
            <person name="Najaraj S.H.N."/>
            <person name="Harsha G.H.G."/>
            <person name="Madugundu A.M."/>
            <person name="Renuse S.R."/>
            <person name="Holt D.H."/>
            <person name="Pandey A.P."/>
            <person name="Papenfuss A.P."/>
            <person name="Gasser R.B.G."/>
            <person name="Fischer K.F."/>
        </authorList>
    </citation>
    <scope>NUCLEOTIDE SEQUENCE</scope>
    <source>
        <strain evidence="6">SSS_KF_BRIS2020</strain>
    </source>
</reference>
<dbReference type="GO" id="GO:0005737">
    <property type="term" value="C:cytoplasm"/>
    <property type="evidence" value="ECO:0007669"/>
    <property type="project" value="TreeGrafter"/>
</dbReference>
<evidence type="ECO:0000256" key="3">
    <source>
        <dbReference type="ARBA" id="ARBA00022777"/>
    </source>
</evidence>
<comment type="similarity">
    <text evidence="1 4">Belongs to the inositol phosphokinase (IPK) family.</text>
</comment>
<dbReference type="GO" id="GO:0032958">
    <property type="term" value="P:inositol phosphate biosynthetic process"/>
    <property type="evidence" value="ECO:0007669"/>
    <property type="project" value="InterPro"/>
</dbReference>
<protein>
    <recommendedName>
        <fullName evidence="4">Kinase</fullName>
        <ecNumber evidence="4">2.7.-.-</ecNumber>
    </recommendedName>
</protein>
<dbReference type="EC" id="2.7.-.-" evidence="4"/>
<dbReference type="AlphaFoldDB" id="A0A834R8V5"/>
<evidence type="ECO:0000256" key="5">
    <source>
        <dbReference type="SAM" id="MobiDB-lite"/>
    </source>
</evidence>
<evidence type="ECO:0000313" key="8">
    <source>
        <dbReference type="Proteomes" id="UP000070412"/>
    </source>
</evidence>
<evidence type="ECO:0000313" key="7">
    <source>
        <dbReference type="EnsemblMetazoa" id="KAF7489548.1"/>
    </source>
</evidence>
<reference evidence="7" key="3">
    <citation type="submission" date="2022-06" db="UniProtKB">
        <authorList>
            <consortium name="EnsemblMetazoa"/>
        </authorList>
    </citation>
    <scope>IDENTIFICATION</scope>
</reference>
<dbReference type="PANTHER" id="PTHR12400">
    <property type="entry name" value="INOSITOL POLYPHOSPHATE KINASE"/>
    <property type="match status" value="1"/>
</dbReference>
<dbReference type="EMBL" id="WVUK01000064">
    <property type="protein sequence ID" value="KAF7489548.1"/>
    <property type="molecule type" value="Genomic_DNA"/>
</dbReference>
<dbReference type="InterPro" id="IPR038286">
    <property type="entry name" value="IPK_sf"/>
</dbReference>
<organism evidence="6">
    <name type="scientific">Sarcoptes scabiei</name>
    <name type="common">Itch mite</name>
    <name type="synonym">Acarus scabiei</name>
    <dbReference type="NCBI Taxonomy" id="52283"/>
    <lineage>
        <taxon>Eukaryota</taxon>
        <taxon>Metazoa</taxon>
        <taxon>Ecdysozoa</taxon>
        <taxon>Arthropoda</taxon>
        <taxon>Chelicerata</taxon>
        <taxon>Arachnida</taxon>
        <taxon>Acari</taxon>
        <taxon>Acariformes</taxon>
        <taxon>Sarcoptiformes</taxon>
        <taxon>Astigmata</taxon>
        <taxon>Psoroptidia</taxon>
        <taxon>Sarcoptoidea</taxon>
        <taxon>Sarcoptidae</taxon>
        <taxon>Sarcoptinae</taxon>
        <taxon>Sarcoptes</taxon>
    </lineage>
</organism>
<dbReference type="GO" id="GO:0046854">
    <property type="term" value="P:phosphatidylinositol phosphate biosynthetic process"/>
    <property type="evidence" value="ECO:0007669"/>
    <property type="project" value="TreeGrafter"/>
</dbReference>
<dbReference type="Proteomes" id="UP000070412">
    <property type="component" value="Unassembled WGS sequence"/>
</dbReference>
<gene>
    <name evidence="6" type="ORF">SSS_2353</name>
</gene>
<feature type="compositionally biased region" description="Acidic residues" evidence="5">
    <location>
        <begin position="525"/>
        <end position="536"/>
    </location>
</feature>
<evidence type="ECO:0000256" key="1">
    <source>
        <dbReference type="ARBA" id="ARBA00007374"/>
    </source>
</evidence>
<accession>A0A834R8V5</accession>
<keyword evidence="8" id="KW-1185">Reference proteome</keyword>
<reference evidence="8" key="1">
    <citation type="journal article" date="2020" name="PLoS Negl. Trop. Dis.">
        <title>High-quality nuclear genome for Sarcoptes scabiei-A critical resource for a neglected parasite.</title>
        <authorList>
            <person name="Korhonen P.K."/>
            <person name="Gasser R.B."/>
            <person name="Ma G."/>
            <person name="Wang T."/>
            <person name="Stroehlein A.J."/>
            <person name="Young N.D."/>
            <person name="Ang C.S."/>
            <person name="Fernando D.D."/>
            <person name="Lu H.C."/>
            <person name="Taylor S."/>
            <person name="Reynolds S.L."/>
            <person name="Mofiz E."/>
            <person name="Najaraj S.H."/>
            <person name="Gowda H."/>
            <person name="Madugundu A."/>
            <person name="Renuse S."/>
            <person name="Holt D."/>
            <person name="Pandey A."/>
            <person name="Papenfuss A.T."/>
            <person name="Fischer K."/>
        </authorList>
    </citation>
    <scope>NUCLEOTIDE SEQUENCE [LARGE SCALE GENOMIC DNA]</scope>
</reference>
<dbReference type="GO" id="GO:0005634">
    <property type="term" value="C:nucleus"/>
    <property type="evidence" value="ECO:0007669"/>
    <property type="project" value="TreeGrafter"/>
</dbReference>
<keyword evidence="3 4" id="KW-0418">Kinase</keyword>
<dbReference type="Gene3D" id="3.30.470.160">
    <property type="entry name" value="Inositol polyphosphate kinase"/>
    <property type="match status" value="1"/>
</dbReference>
<dbReference type="SUPFAM" id="SSF56104">
    <property type="entry name" value="SAICAR synthase-like"/>
    <property type="match status" value="1"/>
</dbReference>
<feature type="region of interest" description="Disordered" evidence="5">
    <location>
        <begin position="516"/>
        <end position="536"/>
    </location>
</feature>
<sequence length="569" mass="65643">MKKCSNIESIGVSNSLSANSSSKESCEKSETTDILKTLDDEKRTNYGSIQKDFLIDLIPFNHQVGGHSRLMLLNIKTLCKPLIPNELLFYLNIPNLLKDFVPNYKGIVQIRSNCTKSSIGNETNRNPSPKLSFDFHSFHDIKPSSSAMRVRLSPIDDDRFWLESNLYQNNPQKPRLSSRPNQQYYMLLENIVDNYHLPCVLDLKMGTTQHSDDASIEKRNRQIAKCAASTSARLGFRICGMQVFHHQPGSNQYRLYQRDKYHGRRIKTDRDLKKELKKIYFLNRIHLIGLIVKRLEILRTKIIKLLQTSSIRIVSTSLLIVTEGCLQNLTPSIRDSRSPINYNRSDDEDSEISSDFDDHIHLFRNNSSSSSQLIKDFTVENKNHFVIDVENDEDNSKSSFDFIRPNDLKFTLKTIGSSRTSFDQISYESEQNFYCNQEHLSFQTRSFPAESNFDIRLIDFAHTKLDPTTSPKSSSCDNGFVFGLENLIRLLLEILDECQANRISFVNEFAMSKQSKRRRSNSTVEESDIEDEDLNDSDDHIVCDAHRTASPIMKKLNSQKPDFNWNDWI</sequence>
<dbReference type="EnsemblMetazoa" id="SSS_2353s_mrna">
    <property type="protein sequence ID" value="KAF7489548.1"/>
    <property type="gene ID" value="SSS_2353"/>
</dbReference>
<dbReference type="OrthoDB" id="2573163at2759"/>
<name>A0A834R8V5_SARSC</name>